<dbReference type="InterPro" id="IPR043128">
    <property type="entry name" value="Rev_trsase/Diguanyl_cyclase"/>
</dbReference>
<dbReference type="InterPro" id="IPR005135">
    <property type="entry name" value="Endo/exonuclease/phosphatase"/>
</dbReference>
<dbReference type="Pfam" id="PF00078">
    <property type="entry name" value="RVT_1"/>
    <property type="match status" value="1"/>
</dbReference>
<dbReference type="Proteomes" id="UP001187531">
    <property type="component" value="Unassembled WGS sequence"/>
</dbReference>
<dbReference type="InterPro" id="IPR050951">
    <property type="entry name" value="Retrovirus_Pol_polyprotein"/>
</dbReference>
<evidence type="ECO:0000313" key="3">
    <source>
        <dbReference type="EMBL" id="KAK2727781.1"/>
    </source>
</evidence>
<dbReference type="SUPFAM" id="SSF56219">
    <property type="entry name" value="DNase I-like"/>
    <property type="match status" value="1"/>
</dbReference>
<evidence type="ECO:0000259" key="2">
    <source>
        <dbReference type="Pfam" id="PF03372"/>
    </source>
</evidence>
<dbReference type="AlphaFoldDB" id="A0AA88LL97"/>
<dbReference type="Gene3D" id="3.10.10.10">
    <property type="entry name" value="HIV Type 1 Reverse Transcriptase, subunit A, domain 1"/>
    <property type="match status" value="1"/>
</dbReference>
<dbReference type="Gene3D" id="3.60.10.10">
    <property type="entry name" value="Endonuclease/exonuclease/phosphatase"/>
    <property type="match status" value="1"/>
</dbReference>
<sequence>MVQLSKTEQVVNEMDNYGLDILALSEVRWTGAGSQTLKKGSTILHSGPEKKKKKEAGVAIMLSKSASRALTKWTPINERIIVARFTGRQAKLTVVACYAPTNEADDTTKDNFYNTLQAVAKDIPSHDLVCFVGDFNAKVGSDKSYCPEVLGSQGLGEINKNGKLLVDFALTNDLIIGGTQFQHKTIHKYSWNSPDVREQFQLNCEQILKKIKVPFHLLQWDCDLTESEIRLQLNMYFYEICHSLRVAERVAVPLRSVRRGSRVKGWASNSELVKARAAAKFWLGVWHECDRPRSGVVNELRVYTKRRFAKELRKHRSSLKRETVSKIIENPNLVWKLRARPVESTGQNASDIDEEIWVDYFAAEFSPPDEVKNKKFSEELDQLMTKEHNYLIIQFYLLILFALHERVKSELNCLECLDIIDKVTTPTEWVNSIVAVEKSEQLLQLCLDPRDLNKAVQRPQYPMPTFEEIATNTHGHSKFSKLDARPGYWMLALNKESSLLTTFNTPFGRYKYKRMLFGITCPQDEFQQKMKETFGNLKGMGIIVNDILISEKDEEHNENLKEVLQKTREVGVKYSLENTSSDEQGYPTLAT</sequence>
<dbReference type="CDD" id="cd01647">
    <property type="entry name" value="RT_LTR"/>
    <property type="match status" value="1"/>
</dbReference>
<dbReference type="PANTHER" id="PTHR37984:SF7">
    <property type="entry name" value="INTEGRASE CATALYTIC DOMAIN-CONTAINING PROTEIN"/>
    <property type="match status" value="1"/>
</dbReference>
<evidence type="ECO:0000313" key="4">
    <source>
        <dbReference type="Proteomes" id="UP001187531"/>
    </source>
</evidence>
<feature type="domain" description="Endonuclease/exonuclease/phosphatase" evidence="2">
    <location>
        <begin position="8"/>
        <end position="141"/>
    </location>
</feature>
<proteinExistence type="predicted"/>
<name>A0AA88LL97_ARTSF</name>
<reference evidence="3" key="1">
    <citation type="submission" date="2023-07" db="EMBL/GenBank/DDBJ databases">
        <title>Chromosome-level genome assembly of Artemia franciscana.</title>
        <authorList>
            <person name="Jo E."/>
        </authorList>
    </citation>
    <scope>NUCLEOTIDE SEQUENCE</scope>
    <source>
        <tissue evidence="3">Whole body</tissue>
    </source>
</reference>
<protein>
    <submittedName>
        <fullName evidence="3">Uncharacterized protein</fullName>
    </submittedName>
</protein>
<organism evidence="3 4">
    <name type="scientific">Artemia franciscana</name>
    <name type="common">Brine shrimp</name>
    <name type="synonym">Artemia sanfranciscana</name>
    <dbReference type="NCBI Taxonomy" id="6661"/>
    <lineage>
        <taxon>Eukaryota</taxon>
        <taxon>Metazoa</taxon>
        <taxon>Ecdysozoa</taxon>
        <taxon>Arthropoda</taxon>
        <taxon>Crustacea</taxon>
        <taxon>Branchiopoda</taxon>
        <taxon>Anostraca</taxon>
        <taxon>Artemiidae</taxon>
        <taxon>Artemia</taxon>
    </lineage>
</organism>
<dbReference type="CDD" id="cd09076">
    <property type="entry name" value="L1-EN"/>
    <property type="match status" value="1"/>
</dbReference>
<dbReference type="EMBL" id="JAVRJZ010000001">
    <property type="protein sequence ID" value="KAK2727781.1"/>
    <property type="molecule type" value="Genomic_DNA"/>
</dbReference>
<dbReference type="InterPro" id="IPR043502">
    <property type="entry name" value="DNA/RNA_pol_sf"/>
</dbReference>
<dbReference type="GO" id="GO:0003824">
    <property type="term" value="F:catalytic activity"/>
    <property type="evidence" value="ECO:0007669"/>
    <property type="project" value="InterPro"/>
</dbReference>
<dbReference type="InterPro" id="IPR000477">
    <property type="entry name" value="RT_dom"/>
</dbReference>
<dbReference type="InterPro" id="IPR036691">
    <property type="entry name" value="Endo/exonu/phosph_ase_sf"/>
</dbReference>
<feature type="domain" description="Reverse transcriptase" evidence="1">
    <location>
        <begin position="445"/>
        <end position="577"/>
    </location>
</feature>
<dbReference type="SUPFAM" id="SSF56672">
    <property type="entry name" value="DNA/RNA polymerases"/>
    <property type="match status" value="1"/>
</dbReference>
<gene>
    <name evidence="3" type="ORF">QYM36_008315</name>
</gene>
<accession>A0AA88LL97</accession>
<dbReference type="GO" id="GO:0071897">
    <property type="term" value="P:DNA biosynthetic process"/>
    <property type="evidence" value="ECO:0007669"/>
    <property type="project" value="UniProtKB-ARBA"/>
</dbReference>
<dbReference type="Gene3D" id="3.30.70.270">
    <property type="match status" value="1"/>
</dbReference>
<dbReference type="Pfam" id="PF03372">
    <property type="entry name" value="Exo_endo_phos"/>
    <property type="match status" value="1"/>
</dbReference>
<comment type="caution">
    <text evidence="3">The sequence shown here is derived from an EMBL/GenBank/DDBJ whole genome shotgun (WGS) entry which is preliminary data.</text>
</comment>
<dbReference type="PANTHER" id="PTHR37984">
    <property type="entry name" value="PROTEIN CBG26694"/>
    <property type="match status" value="1"/>
</dbReference>
<keyword evidence="4" id="KW-1185">Reference proteome</keyword>
<evidence type="ECO:0000259" key="1">
    <source>
        <dbReference type="Pfam" id="PF00078"/>
    </source>
</evidence>